<evidence type="ECO:0000313" key="3">
    <source>
        <dbReference type="Proteomes" id="UP001066276"/>
    </source>
</evidence>
<dbReference type="EMBL" id="JANPWB010000011">
    <property type="protein sequence ID" value="KAJ1126314.1"/>
    <property type="molecule type" value="Genomic_DNA"/>
</dbReference>
<evidence type="ECO:0000256" key="1">
    <source>
        <dbReference type="SAM" id="MobiDB-lite"/>
    </source>
</evidence>
<name>A0AAV7PEW1_PLEWA</name>
<reference evidence="2" key="1">
    <citation type="journal article" date="2022" name="bioRxiv">
        <title>Sequencing and chromosome-scale assembly of the giantPleurodeles waltlgenome.</title>
        <authorList>
            <person name="Brown T."/>
            <person name="Elewa A."/>
            <person name="Iarovenko S."/>
            <person name="Subramanian E."/>
            <person name="Araus A.J."/>
            <person name="Petzold A."/>
            <person name="Susuki M."/>
            <person name="Suzuki K.-i.T."/>
            <person name="Hayashi T."/>
            <person name="Toyoda A."/>
            <person name="Oliveira C."/>
            <person name="Osipova E."/>
            <person name="Leigh N.D."/>
            <person name="Simon A."/>
            <person name="Yun M.H."/>
        </authorList>
    </citation>
    <scope>NUCLEOTIDE SEQUENCE</scope>
    <source>
        <strain evidence="2">20211129_DDA</strain>
        <tissue evidence="2">Liver</tissue>
    </source>
</reference>
<evidence type="ECO:0000313" key="2">
    <source>
        <dbReference type="EMBL" id="KAJ1126314.1"/>
    </source>
</evidence>
<comment type="caution">
    <text evidence="2">The sequence shown here is derived from an EMBL/GenBank/DDBJ whole genome shotgun (WGS) entry which is preliminary data.</text>
</comment>
<feature type="region of interest" description="Disordered" evidence="1">
    <location>
        <begin position="1"/>
        <end position="33"/>
    </location>
</feature>
<gene>
    <name evidence="2" type="ORF">NDU88_004722</name>
</gene>
<dbReference type="AlphaFoldDB" id="A0AAV7PEW1"/>
<dbReference type="Proteomes" id="UP001066276">
    <property type="component" value="Chromosome 7"/>
</dbReference>
<organism evidence="2 3">
    <name type="scientific">Pleurodeles waltl</name>
    <name type="common">Iberian ribbed newt</name>
    <dbReference type="NCBI Taxonomy" id="8319"/>
    <lineage>
        <taxon>Eukaryota</taxon>
        <taxon>Metazoa</taxon>
        <taxon>Chordata</taxon>
        <taxon>Craniata</taxon>
        <taxon>Vertebrata</taxon>
        <taxon>Euteleostomi</taxon>
        <taxon>Amphibia</taxon>
        <taxon>Batrachia</taxon>
        <taxon>Caudata</taxon>
        <taxon>Salamandroidea</taxon>
        <taxon>Salamandridae</taxon>
        <taxon>Pleurodelinae</taxon>
        <taxon>Pleurodeles</taxon>
    </lineage>
</organism>
<accession>A0AAV7PEW1</accession>
<protein>
    <submittedName>
        <fullName evidence="2">Uncharacterized protein</fullName>
    </submittedName>
</protein>
<sequence length="90" mass="9681">MIVGRLRQGAAPPARLGRDPKPGPVQEQQSLSRRGWALVTAAGLPDSGEERQGLKKPRCAGRPCPQPVDWAMMVPCSPHWSGDGAESMRP</sequence>
<proteinExistence type="predicted"/>
<keyword evidence="3" id="KW-1185">Reference proteome</keyword>